<sequence length="260" mass="27610">MTDENEAPRAAQLLPAPAQGGRRRLSLRRSRSRPPPAPRLRFLRSARLDTLIDGVFAITLTLLVLDVRPPETLGPGGLLHALLALGPEIVSYVISFALLGVAWLAHHLGASLVVRSDFTHAALNLLALLVVALVPFSAALLGRYPAEPLAYTVFGVHVATLSLLYSLNWQHCARGHCLVEPDLPPGVAARITQMGVEATAGYLLMIPVAYFAARWSLALYGVLIVVALLELARLARLLEGLPAGAAATPTADGRGPEQAG</sequence>
<evidence type="ECO:0000313" key="15">
    <source>
        <dbReference type="EMBL" id="MBB5236157.1"/>
    </source>
</evidence>
<evidence type="ECO:0000256" key="6">
    <source>
        <dbReference type="ARBA" id="ARBA00022826"/>
    </source>
</evidence>
<keyword evidence="5 14" id="KW-0812">Transmembrane</keyword>
<dbReference type="Proteomes" id="UP000525389">
    <property type="component" value="Unassembled WGS sequence"/>
</dbReference>
<keyword evidence="10 14" id="KW-0472">Membrane</keyword>
<evidence type="ECO:0000256" key="7">
    <source>
        <dbReference type="ARBA" id="ARBA00022958"/>
    </source>
</evidence>
<keyword evidence="11" id="KW-0407">Ion channel</keyword>
<keyword evidence="3" id="KW-0813">Transport</keyword>
<comment type="similarity">
    <text evidence="2">Belongs to the TMEM175 family.</text>
</comment>
<feature type="compositionally biased region" description="Basic residues" evidence="13">
    <location>
        <begin position="21"/>
        <end position="32"/>
    </location>
</feature>
<keyword evidence="9" id="KW-0406">Ion transport</keyword>
<keyword evidence="7" id="KW-0630">Potassium</keyword>
<dbReference type="PANTHER" id="PTHR31462:SF5">
    <property type="entry name" value="ENDOSOMAL_LYSOSOMAL PROTON CHANNEL TMEM175"/>
    <property type="match status" value="1"/>
</dbReference>
<organism evidence="15 16">
    <name type="scientific">Deinococcus budaensis</name>
    <dbReference type="NCBI Taxonomy" id="1665626"/>
    <lineage>
        <taxon>Bacteria</taxon>
        <taxon>Thermotogati</taxon>
        <taxon>Deinococcota</taxon>
        <taxon>Deinococci</taxon>
        <taxon>Deinococcales</taxon>
        <taxon>Deinococcaceae</taxon>
        <taxon>Deinococcus</taxon>
    </lineage>
</organism>
<evidence type="ECO:0000256" key="14">
    <source>
        <dbReference type="SAM" id="Phobius"/>
    </source>
</evidence>
<gene>
    <name evidence="15" type="ORF">HNQ09_003625</name>
</gene>
<evidence type="ECO:0000256" key="11">
    <source>
        <dbReference type="ARBA" id="ARBA00023303"/>
    </source>
</evidence>
<dbReference type="GO" id="GO:0005267">
    <property type="term" value="F:potassium channel activity"/>
    <property type="evidence" value="ECO:0007669"/>
    <property type="project" value="UniProtKB-KW"/>
</dbReference>
<comment type="catalytic activity">
    <reaction evidence="12">
        <text>K(+)(in) = K(+)(out)</text>
        <dbReference type="Rhea" id="RHEA:29463"/>
        <dbReference type="ChEBI" id="CHEBI:29103"/>
    </reaction>
</comment>
<keyword evidence="6" id="KW-0631">Potassium channel</keyword>
<accession>A0A7W8GIA7</accession>
<evidence type="ECO:0000256" key="8">
    <source>
        <dbReference type="ARBA" id="ARBA00022989"/>
    </source>
</evidence>
<feature type="transmembrane region" description="Helical" evidence="14">
    <location>
        <begin position="89"/>
        <end position="109"/>
    </location>
</feature>
<comment type="subcellular location">
    <subcellularLocation>
        <location evidence="1">Membrane</location>
        <topology evidence="1">Multi-pass membrane protein</topology>
    </subcellularLocation>
</comment>
<keyword evidence="4" id="KW-0633">Potassium transport</keyword>
<dbReference type="GO" id="GO:0015252">
    <property type="term" value="F:proton channel activity"/>
    <property type="evidence" value="ECO:0007669"/>
    <property type="project" value="InterPro"/>
</dbReference>
<dbReference type="RefSeq" id="WP_184031814.1">
    <property type="nucleotide sequence ID" value="NZ_JACHFN010000021.1"/>
</dbReference>
<evidence type="ECO:0000256" key="1">
    <source>
        <dbReference type="ARBA" id="ARBA00004141"/>
    </source>
</evidence>
<dbReference type="PANTHER" id="PTHR31462">
    <property type="entry name" value="ENDOSOMAL/LYSOSOMAL POTASSIUM CHANNEL TMEM175"/>
    <property type="match status" value="1"/>
</dbReference>
<dbReference type="GO" id="GO:0016020">
    <property type="term" value="C:membrane"/>
    <property type="evidence" value="ECO:0007669"/>
    <property type="project" value="UniProtKB-SubCell"/>
</dbReference>
<dbReference type="Pfam" id="PF06736">
    <property type="entry name" value="TMEM175"/>
    <property type="match status" value="1"/>
</dbReference>
<proteinExistence type="inferred from homology"/>
<feature type="transmembrane region" description="Helical" evidence="14">
    <location>
        <begin position="148"/>
        <end position="167"/>
    </location>
</feature>
<evidence type="ECO:0000313" key="16">
    <source>
        <dbReference type="Proteomes" id="UP000525389"/>
    </source>
</evidence>
<evidence type="ECO:0000256" key="9">
    <source>
        <dbReference type="ARBA" id="ARBA00023065"/>
    </source>
</evidence>
<evidence type="ECO:0000256" key="3">
    <source>
        <dbReference type="ARBA" id="ARBA00022448"/>
    </source>
</evidence>
<evidence type="ECO:0000256" key="4">
    <source>
        <dbReference type="ARBA" id="ARBA00022538"/>
    </source>
</evidence>
<dbReference type="AlphaFoldDB" id="A0A7W8GIA7"/>
<feature type="transmembrane region" description="Helical" evidence="14">
    <location>
        <begin position="50"/>
        <end position="69"/>
    </location>
</feature>
<evidence type="ECO:0000256" key="5">
    <source>
        <dbReference type="ARBA" id="ARBA00022692"/>
    </source>
</evidence>
<dbReference type="EMBL" id="JACHFN010000021">
    <property type="protein sequence ID" value="MBB5236157.1"/>
    <property type="molecule type" value="Genomic_DNA"/>
</dbReference>
<evidence type="ECO:0000256" key="13">
    <source>
        <dbReference type="SAM" id="MobiDB-lite"/>
    </source>
</evidence>
<name>A0A7W8GIA7_9DEIO</name>
<dbReference type="InterPro" id="IPR010617">
    <property type="entry name" value="TMEM175-like"/>
</dbReference>
<feature type="compositionally biased region" description="Low complexity" evidence="13">
    <location>
        <begin position="10"/>
        <end position="20"/>
    </location>
</feature>
<evidence type="ECO:0000256" key="2">
    <source>
        <dbReference type="ARBA" id="ARBA00006920"/>
    </source>
</evidence>
<protein>
    <submittedName>
        <fullName evidence="15">Putative membrane protein</fullName>
    </submittedName>
</protein>
<feature type="transmembrane region" description="Helical" evidence="14">
    <location>
        <begin position="217"/>
        <end position="235"/>
    </location>
</feature>
<keyword evidence="16" id="KW-1185">Reference proteome</keyword>
<feature type="region of interest" description="Disordered" evidence="13">
    <location>
        <begin position="1"/>
        <end position="38"/>
    </location>
</feature>
<keyword evidence="8 14" id="KW-1133">Transmembrane helix</keyword>
<evidence type="ECO:0000256" key="12">
    <source>
        <dbReference type="ARBA" id="ARBA00034430"/>
    </source>
</evidence>
<feature type="transmembrane region" description="Helical" evidence="14">
    <location>
        <begin position="121"/>
        <end position="142"/>
    </location>
</feature>
<comment type="caution">
    <text evidence="15">The sequence shown here is derived from an EMBL/GenBank/DDBJ whole genome shotgun (WGS) entry which is preliminary data.</text>
</comment>
<evidence type="ECO:0000256" key="10">
    <source>
        <dbReference type="ARBA" id="ARBA00023136"/>
    </source>
</evidence>
<reference evidence="15 16" key="1">
    <citation type="submission" date="2020-08" db="EMBL/GenBank/DDBJ databases">
        <title>Genomic Encyclopedia of Type Strains, Phase IV (KMG-IV): sequencing the most valuable type-strain genomes for metagenomic binning, comparative biology and taxonomic classification.</title>
        <authorList>
            <person name="Goeker M."/>
        </authorList>
    </citation>
    <scope>NUCLEOTIDE SEQUENCE [LARGE SCALE GENOMIC DNA]</scope>
    <source>
        <strain evidence="15 16">DSM 101791</strain>
    </source>
</reference>